<accession>A0A4Y2P1C7</accession>
<organism evidence="1 2">
    <name type="scientific">Araneus ventricosus</name>
    <name type="common">Orbweaver spider</name>
    <name type="synonym">Epeira ventricosa</name>
    <dbReference type="NCBI Taxonomy" id="182803"/>
    <lineage>
        <taxon>Eukaryota</taxon>
        <taxon>Metazoa</taxon>
        <taxon>Ecdysozoa</taxon>
        <taxon>Arthropoda</taxon>
        <taxon>Chelicerata</taxon>
        <taxon>Arachnida</taxon>
        <taxon>Araneae</taxon>
        <taxon>Araneomorphae</taxon>
        <taxon>Entelegynae</taxon>
        <taxon>Araneoidea</taxon>
        <taxon>Araneidae</taxon>
        <taxon>Araneus</taxon>
    </lineage>
</organism>
<gene>
    <name evidence="1" type="ORF">AVEN_91036_1</name>
</gene>
<sequence length="101" mass="11818">MKMICNKENNLANDTWEKCEQDAQFSGTIVWREATFELTGTINRHNCGYWANPRVKQELRAKIEQEYAAIPNKLFVEVCESIVHCYERCIEQGSSNSEQLW</sequence>
<dbReference type="OrthoDB" id="9986793at2759"/>
<evidence type="ECO:0000313" key="1">
    <source>
        <dbReference type="EMBL" id="GBN44763.1"/>
    </source>
</evidence>
<protein>
    <submittedName>
        <fullName evidence="1">Uncharacterized protein</fullName>
    </submittedName>
</protein>
<dbReference type="EMBL" id="BGPR01010191">
    <property type="protein sequence ID" value="GBN44763.1"/>
    <property type="molecule type" value="Genomic_DNA"/>
</dbReference>
<dbReference type="Proteomes" id="UP000499080">
    <property type="component" value="Unassembled WGS sequence"/>
</dbReference>
<dbReference type="AlphaFoldDB" id="A0A4Y2P1C7"/>
<keyword evidence="2" id="KW-1185">Reference proteome</keyword>
<proteinExistence type="predicted"/>
<evidence type="ECO:0000313" key="2">
    <source>
        <dbReference type="Proteomes" id="UP000499080"/>
    </source>
</evidence>
<reference evidence="1 2" key="1">
    <citation type="journal article" date="2019" name="Sci. Rep.">
        <title>Orb-weaving spider Araneus ventricosus genome elucidates the spidroin gene catalogue.</title>
        <authorList>
            <person name="Kono N."/>
            <person name="Nakamura H."/>
            <person name="Ohtoshi R."/>
            <person name="Moran D.A.P."/>
            <person name="Shinohara A."/>
            <person name="Yoshida Y."/>
            <person name="Fujiwara M."/>
            <person name="Mori M."/>
            <person name="Tomita M."/>
            <person name="Arakawa K."/>
        </authorList>
    </citation>
    <scope>NUCLEOTIDE SEQUENCE [LARGE SCALE GENOMIC DNA]</scope>
</reference>
<comment type="caution">
    <text evidence="1">The sequence shown here is derived from an EMBL/GenBank/DDBJ whole genome shotgun (WGS) entry which is preliminary data.</text>
</comment>
<name>A0A4Y2P1C7_ARAVE</name>